<dbReference type="AlphaFoldDB" id="A0A382IAP2"/>
<evidence type="ECO:0000313" key="2">
    <source>
        <dbReference type="EMBL" id="SVB95993.1"/>
    </source>
</evidence>
<reference evidence="2" key="1">
    <citation type="submission" date="2018-05" db="EMBL/GenBank/DDBJ databases">
        <authorList>
            <person name="Lanie J.A."/>
            <person name="Ng W.-L."/>
            <person name="Kazmierczak K.M."/>
            <person name="Andrzejewski T.M."/>
            <person name="Davidsen T.M."/>
            <person name="Wayne K.J."/>
            <person name="Tettelin H."/>
            <person name="Glass J.I."/>
            <person name="Rusch D."/>
            <person name="Podicherti R."/>
            <person name="Tsui H.-C.T."/>
            <person name="Winkler M.E."/>
        </authorList>
    </citation>
    <scope>NUCLEOTIDE SEQUENCE</scope>
</reference>
<protein>
    <submittedName>
        <fullName evidence="2">Uncharacterized protein</fullName>
    </submittedName>
</protein>
<sequence length="70" mass="7785">MNSTIILDQCRNSEKMSFPEAGNAVDPITGERKNGGADWSRTSDPHNAIVVLYQLSYDPTKGTAIVWIRF</sequence>
<accession>A0A382IAP2</accession>
<dbReference type="EMBL" id="UINC01065881">
    <property type="protein sequence ID" value="SVB95993.1"/>
    <property type="molecule type" value="Genomic_DNA"/>
</dbReference>
<proteinExistence type="predicted"/>
<dbReference type="AntiFam" id="ANF00012">
    <property type="entry name" value="tRNA translation"/>
</dbReference>
<feature type="region of interest" description="Disordered" evidence="1">
    <location>
        <begin position="17"/>
        <end position="40"/>
    </location>
</feature>
<gene>
    <name evidence="2" type="ORF">METZ01_LOCUS248847</name>
</gene>
<name>A0A382IAP2_9ZZZZ</name>
<organism evidence="2">
    <name type="scientific">marine metagenome</name>
    <dbReference type="NCBI Taxonomy" id="408172"/>
    <lineage>
        <taxon>unclassified sequences</taxon>
        <taxon>metagenomes</taxon>
        <taxon>ecological metagenomes</taxon>
    </lineage>
</organism>
<evidence type="ECO:0000256" key="1">
    <source>
        <dbReference type="SAM" id="MobiDB-lite"/>
    </source>
</evidence>